<dbReference type="EMBL" id="QGKX02001347">
    <property type="protein sequence ID" value="KAF3523411.1"/>
    <property type="molecule type" value="Genomic_DNA"/>
</dbReference>
<reference evidence="2" key="1">
    <citation type="submission" date="2019-12" db="EMBL/GenBank/DDBJ databases">
        <title>Genome sequencing and annotation of Brassica cretica.</title>
        <authorList>
            <person name="Studholme D.J."/>
            <person name="Sarris P."/>
        </authorList>
    </citation>
    <scope>NUCLEOTIDE SEQUENCE</scope>
    <source>
        <strain evidence="2">PFS-109/04</strain>
        <tissue evidence="2">Leaf</tissue>
    </source>
</reference>
<proteinExistence type="predicted"/>
<name>A0A8S9PUX0_BRACR</name>
<feature type="compositionally biased region" description="Basic residues" evidence="1">
    <location>
        <begin position="1"/>
        <end position="12"/>
    </location>
</feature>
<protein>
    <submittedName>
        <fullName evidence="2">Uncharacterized protein</fullName>
    </submittedName>
</protein>
<accession>A0A8S9PUX0</accession>
<sequence length="91" mass="10337">MVIGRKVSRRFGRASASARRSFVRESLSPDPPSLPSESFNSIHCDQFDSMYETNPGRTELFEYLSLDKLELEAVMFDGTNEDKVEDDVTDL</sequence>
<comment type="caution">
    <text evidence="2">The sequence shown here is derived from an EMBL/GenBank/DDBJ whole genome shotgun (WGS) entry which is preliminary data.</text>
</comment>
<organism evidence="2 3">
    <name type="scientific">Brassica cretica</name>
    <name type="common">Mustard</name>
    <dbReference type="NCBI Taxonomy" id="69181"/>
    <lineage>
        <taxon>Eukaryota</taxon>
        <taxon>Viridiplantae</taxon>
        <taxon>Streptophyta</taxon>
        <taxon>Embryophyta</taxon>
        <taxon>Tracheophyta</taxon>
        <taxon>Spermatophyta</taxon>
        <taxon>Magnoliopsida</taxon>
        <taxon>eudicotyledons</taxon>
        <taxon>Gunneridae</taxon>
        <taxon>Pentapetalae</taxon>
        <taxon>rosids</taxon>
        <taxon>malvids</taxon>
        <taxon>Brassicales</taxon>
        <taxon>Brassicaceae</taxon>
        <taxon>Brassiceae</taxon>
        <taxon>Brassica</taxon>
    </lineage>
</organism>
<feature type="compositionally biased region" description="Low complexity" evidence="1">
    <location>
        <begin position="13"/>
        <end position="28"/>
    </location>
</feature>
<feature type="region of interest" description="Disordered" evidence="1">
    <location>
        <begin position="1"/>
        <end position="39"/>
    </location>
</feature>
<dbReference type="AlphaFoldDB" id="A0A8S9PUX0"/>
<evidence type="ECO:0000313" key="2">
    <source>
        <dbReference type="EMBL" id="KAF3523411.1"/>
    </source>
</evidence>
<dbReference type="Proteomes" id="UP000712600">
    <property type="component" value="Unassembled WGS sequence"/>
</dbReference>
<gene>
    <name evidence="2" type="ORF">F2Q69_00048883</name>
</gene>
<evidence type="ECO:0000256" key="1">
    <source>
        <dbReference type="SAM" id="MobiDB-lite"/>
    </source>
</evidence>
<evidence type="ECO:0000313" key="3">
    <source>
        <dbReference type="Proteomes" id="UP000712600"/>
    </source>
</evidence>